<name>A0ABQ3L6V8_9ALTE</name>
<gene>
    <name evidence="1" type="ORF">GCM10010919_19020</name>
</gene>
<dbReference type="Proteomes" id="UP000659697">
    <property type="component" value="Unassembled WGS sequence"/>
</dbReference>
<organism evidence="1 2">
    <name type="scientific">Alishewanella longhuensis</name>
    <dbReference type="NCBI Taxonomy" id="1091037"/>
    <lineage>
        <taxon>Bacteria</taxon>
        <taxon>Pseudomonadati</taxon>
        <taxon>Pseudomonadota</taxon>
        <taxon>Gammaproteobacteria</taxon>
        <taxon>Alteromonadales</taxon>
        <taxon>Alteromonadaceae</taxon>
        <taxon>Alishewanella</taxon>
    </lineage>
</organism>
<dbReference type="EMBL" id="BNAO01000004">
    <property type="protein sequence ID" value="GHG69235.1"/>
    <property type="molecule type" value="Genomic_DNA"/>
</dbReference>
<dbReference type="RefSeq" id="WP_189432649.1">
    <property type="nucleotide sequence ID" value="NZ_BNAO01000004.1"/>
</dbReference>
<protein>
    <submittedName>
        <fullName evidence="1">Uncharacterized protein</fullName>
    </submittedName>
</protein>
<reference evidence="2" key="1">
    <citation type="journal article" date="2019" name="Int. J. Syst. Evol. Microbiol.">
        <title>The Global Catalogue of Microorganisms (GCM) 10K type strain sequencing project: providing services to taxonomists for standard genome sequencing and annotation.</title>
        <authorList>
            <consortium name="The Broad Institute Genomics Platform"/>
            <consortium name="The Broad Institute Genome Sequencing Center for Infectious Disease"/>
            <person name="Wu L."/>
            <person name="Ma J."/>
        </authorList>
    </citation>
    <scope>NUCLEOTIDE SEQUENCE [LARGE SCALE GENOMIC DNA]</scope>
    <source>
        <strain evidence="2">CGMCC 1.7003</strain>
    </source>
</reference>
<evidence type="ECO:0000313" key="2">
    <source>
        <dbReference type="Proteomes" id="UP000659697"/>
    </source>
</evidence>
<sequence length="105" mass="11672">MSITACKADIVALMGQAEILVKTDDFEPAALSELFFQLAPLLDRIVKLANEHSELVDFIQEQLIIMNKIETQVSENKLKTAKSLAELKSYQNATKNYNDNLNSGA</sequence>
<keyword evidence="2" id="KW-1185">Reference proteome</keyword>
<evidence type="ECO:0000313" key="1">
    <source>
        <dbReference type="EMBL" id="GHG69235.1"/>
    </source>
</evidence>
<proteinExistence type="predicted"/>
<accession>A0ABQ3L6V8</accession>
<comment type="caution">
    <text evidence="1">The sequence shown here is derived from an EMBL/GenBank/DDBJ whole genome shotgun (WGS) entry which is preliminary data.</text>
</comment>